<proteinExistence type="predicted"/>
<feature type="signal peptide" evidence="3">
    <location>
        <begin position="1"/>
        <end position="34"/>
    </location>
</feature>
<dbReference type="InterPro" id="IPR009003">
    <property type="entry name" value="Peptidase_S1_PA"/>
</dbReference>
<feature type="compositionally biased region" description="Low complexity" evidence="1">
    <location>
        <begin position="374"/>
        <end position="396"/>
    </location>
</feature>
<dbReference type="EMBL" id="JABBNB010000007">
    <property type="protein sequence ID" value="NMO01202.1"/>
    <property type="molecule type" value="Genomic_DNA"/>
</dbReference>
<dbReference type="SUPFAM" id="SSF50494">
    <property type="entry name" value="Trypsin-like serine proteases"/>
    <property type="match status" value="1"/>
</dbReference>
<protein>
    <submittedName>
        <fullName evidence="4">Trypsin-like serine protease</fullName>
    </submittedName>
</protein>
<comment type="caution">
    <text evidence="4">The sequence shown here is derived from an EMBL/GenBank/DDBJ whole genome shotgun (WGS) entry which is preliminary data.</text>
</comment>
<keyword evidence="5" id="KW-1185">Reference proteome</keyword>
<organism evidence="4 5">
    <name type="scientific">Gordonia asplenii</name>
    <dbReference type="NCBI Taxonomy" id="2725283"/>
    <lineage>
        <taxon>Bacteria</taxon>
        <taxon>Bacillati</taxon>
        <taxon>Actinomycetota</taxon>
        <taxon>Actinomycetes</taxon>
        <taxon>Mycobacteriales</taxon>
        <taxon>Gordoniaceae</taxon>
        <taxon>Gordonia</taxon>
    </lineage>
</organism>
<keyword evidence="2" id="KW-0812">Transmembrane</keyword>
<keyword evidence="4" id="KW-0645">Protease</keyword>
<keyword evidence="3" id="KW-0732">Signal</keyword>
<dbReference type="GO" id="GO:0006508">
    <property type="term" value="P:proteolysis"/>
    <property type="evidence" value="ECO:0007669"/>
    <property type="project" value="UniProtKB-KW"/>
</dbReference>
<dbReference type="RefSeq" id="WP_170193717.1">
    <property type="nucleotide sequence ID" value="NZ_JABBNB010000007.1"/>
</dbReference>
<feature type="region of interest" description="Disordered" evidence="1">
    <location>
        <begin position="354"/>
        <end position="486"/>
    </location>
</feature>
<sequence>MRQANIGLGARRVLVALCAALLALVALAPGAASAAPKQSISDIVGPSIIFIRTIYKGYVQVPLKTGTVWTPEMSLTTTCTGYAVDTKGSIATAGHCVNGKGDDIVDAFRQKSIELLQSEYNWTDAEATANYKIATADKWPVSGSTADSTASPTRSVAVQQPSGNGQVLTDWVDAEVVDFQQFDDGDNALLRINNQNLVPLAISTDVPQPGEAITAVGFPGAVRVVTDTSRIPQPSYKTGTVSSRQNTNNGVTKTEISAGMGHGMSGGPTVDTDGNVIGTNSSVSTDNAASFDFITDNIALRSYLESHGVQLAAPRGDSSGSGTGNMWLWLGPLIAVVVLVVLVLAIVSIRRSRKRKAQNNIGYPGPGGPGQFGPGQQAPGQFGQAPQQGYVSPQGQQFGGPPGSPFGRPQPGPSAPRPNPGFGAPQQTPGAPRPNGPGPNPGYGAPQQQQRPSQPFAPQQGPYPGQQGPGAQPNPGQSPYPPNPFR</sequence>
<feature type="compositionally biased region" description="Pro residues" evidence="1">
    <location>
        <begin position="402"/>
        <end position="419"/>
    </location>
</feature>
<reference evidence="4 5" key="1">
    <citation type="submission" date="2020-04" db="EMBL/GenBank/DDBJ databases">
        <title>Gordonia sp. nov. TBRC 11910.</title>
        <authorList>
            <person name="Suriyachadkun C."/>
        </authorList>
    </citation>
    <scope>NUCLEOTIDE SEQUENCE [LARGE SCALE GENOMIC DNA]</scope>
    <source>
        <strain evidence="4 5">TBRC 11910</strain>
    </source>
</reference>
<dbReference type="AlphaFoldDB" id="A0A848KSG0"/>
<feature type="chain" id="PRO_5032511303" evidence="3">
    <location>
        <begin position="35"/>
        <end position="486"/>
    </location>
</feature>
<evidence type="ECO:0000256" key="1">
    <source>
        <dbReference type="SAM" id="MobiDB-lite"/>
    </source>
</evidence>
<keyword evidence="2" id="KW-0472">Membrane</keyword>
<dbReference type="Gene3D" id="2.40.10.10">
    <property type="entry name" value="Trypsin-like serine proteases"/>
    <property type="match status" value="2"/>
</dbReference>
<keyword evidence="2" id="KW-1133">Transmembrane helix</keyword>
<keyword evidence="4" id="KW-0378">Hydrolase</keyword>
<feature type="transmembrane region" description="Helical" evidence="2">
    <location>
        <begin position="326"/>
        <end position="349"/>
    </location>
</feature>
<dbReference type="GO" id="GO:0008233">
    <property type="term" value="F:peptidase activity"/>
    <property type="evidence" value="ECO:0007669"/>
    <property type="project" value="UniProtKB-KW"/>
</dbReference>
<evidence type="ECO:0000256" key="3">
    <source>
        <dbReference type="SAM" id="SignalP"/>
    </source>
</evidence>
<dbReference type="Pfam" id="PF13365">
    <property type="entry name" value="Trypsin_2"/>
    <property type="match status" value="1"/>
</dbReference>
<feature type="compositionally biased region" description="Pro residues" evidence="1">
    <location>
        <begin position="476"/>
        <end position="486"/>
    </location>
</feature>
<feature type="compositionally biased region" description="Gly residues" evidence="1">
    <location>
        <begin position="364"/>
        <end position="373"/>
    </location>
</feature>
<evidence type="ECO:0000256" key="2">
    <source>
        <dbReference type="SAM" id="Phobius"/>
    </source>
</evidence>
<name>A0A848KSG0_9ACTN</name>
<evidence type="ECO:0000313" key="5">
    <source>
        <dbReference type="Proteomes" id="UP000550729"/>
    </source>
</evidence>
<dbReference type="Proteomes" id="UP000550729">
    <property type="component" value="Unassembled WGS sequence"/>
</dbReference>
<feature type="compositionally biased region" description="Pro residues" evidence="1">
    <location>
        <begin position="431"/>
        <end position="440"/>
    </location>
</feature>
<evidence type="ECO:0000313" key="4">
    <source>
        <dbReference type="EMBL" id="NMO01202.1"/>
    </source>
</evidence>
<gene>
    <name evidence="4" type="ORF">HH308_08225</name>
</gene>
<feature type="compositionally biased region" description="Low complexity" evidence="1">
    <location>
        <begin position="442"/>
        <end position="475"/>
    </location>
</feature>
<accession>A0A848KSG0</accession>
<dbReference type="InterPro" id="IPR043504">
    <property type="entry name" value="Peptidase_S1_PA_chymotrypsin"/>
</dbReference>